<dbReference type="AlphaFoldDB" id="A0A085K6W2"/>
<keyword evidence="2" id="KW-0012">Acyltransferase</keyword>
<keyword evidence="1 3" id="KW-0808">Transferase</keyword>
<sequence length="173" mass="19092">MDICLAAPADLPLLHRVIERAYRGDEARAGWTFESDLLTDARTDIEELQAILASPADRLLVAIDDKGMPIGCVQISKRDEDVAYLGLLCIDPQLQATGLGRRMIAAAEDQAARDFGATMIEMTVIDQRPELIAYYQRRGYVLTDEKRPFPVLLDPPLEMVVLAKALAAPVQLS</sequence>
<dbReference type="PANTHER" id="PTHR43877">
    <property type="entry name" value="AMINOALKYLPHOSPHONATE N-ACETYLTRANSFERASE-RELATED-RELATED"/>
    <property type="match status" value="1"/>
</dbReference>
<evidence type="ECO:0000256" key="1">
    <source>
        <dbReference type="ARBA" id="ARBA00022679"/>
    </source>
</evidence>
<protein>
    <submittedName>
        <fullName evidence="3">GNAT family N-acetyltransferase</fullName>
    </submittedName>
</protein>
<dbReference type="PROSITE" id="PS51186">
    <property type="entry name" value="GNAT"/>
    <property type="match status" value="1"/>
</dbReference>
<evidence type="ECO:0000256" key="2">
    <source>
        <dbReference type="ARBA" id="ARBA00023315"/>
    </source>
</evidence>
<proteinExistence type="predicted"/>
<dbReference type="Pfam" id="PF00583">
    <property type="entry name" value="Acetyltransf_1"/>
    <property type="match status" value="1"/>
</dbReference>
<dbReference type="GO" id="GO:0016747">
    <property type="term" value="F:acyltransferase activity, transferring groups other than amino-acyl groups"/>
    <property type="evidence" value="ECO:0007669"/>
    <property type="project" value="InterPro"/>
</dbReference>
<dbReference type="InterPro" id="IPR000182">
    <property type="entry name" value="GNAT_dom"/>
</dbReference>
<evidence type="ECO:0000313" key="4">
    <source>
        <dbReference type="Proteomes" id="UP000280708"/>
    </source>
</evidence>
<dbReference type="EMBL" id="CP033230">
    <property type="protein sequence ID" value="AYO77800.1"/>
    <property type="molecule type" value="Genomic_DNA"/>
</dbReference>
<reference evidence="3 4" key="1">
    <citation type="submission" date="2018-10" db="EMBL/GenBank/DDBJ databases">
        <title>Characterization and genome analysis of a novel bacterium Sphingobium yanoikuyae SJTF8 capable of degrading PAHs.</title>
        <authorList>
            <person name="Yin C."/>
            <person name="Xiong W."/>
            <person name="Liang R."/>
        </authorList>
    </citation>
    <scope>NUCLEOTIDE SEQUENCE [LARGE SCALE GENOMIC DNA]</scope>
    <source>
        <strain evidence="3 4">SJTF8</strain>
    </source>
</reference>
<name>A0A085K6W2_SPHYA</name>
<dbReference type="CDD" id="cd04301">
    <property type="entry name" value="NAT_SF"/>
    <property type="match status" value="1"/>
</dbReference>
<gene>
    <name evidence="3" type="ORF">EBF16_13475</name>
</gene>
<dbReference type="InterPro" id="IPR016181">
    <property type="entry name" value="Acyl_CoA_acyltransferase"/>
</dbReference>
<dbReference type="SUPFAM" id="SSF55729">
    <property type="entry name" value="Acyl-CoA N-acyltransferases (Nat)"/>
    <property type="match status" value="1"/>
</dbReference>
<dbReference type="Gene3D" id="3.40.630.30">
    <property type="match status" value="1"/>
</dbReference>
<dbReference type="Proteomes" id="UP000280708">
    <property type="component" value="Chromosome"/>
</dbReference>
<dbReference type="RefSeq" id="WP_037507856.1">
    <property type="nucleotide sequence ID" value="NZ_CAIGKD010000006.1"/>
</dbReference>
<dbReference type="PANTHER" id="PTHR43877:SF2">
    <property type="entry name" value="AMINOALKYLPHOSPHONATE N-ACETYLTRANSFERASE-RELATED"/>
    <property type="match status" value="1"/>
</dbReference>
<dbReference type="InterPro" id="IPR050832">
    <property type="entry name" value="Bact_Acetyltransf"/>
</dbReference>
<evidence type="ECO:0000313" key="3">
    <source>
        <dbReference type="EMBL" id="AYO77800.1"/>
    </source>
</evidence>
<organism evidence="3 4">
    <name type="scientific">Sphingobium yanoikuyae</name>
    <name type="common">Sphingomonas yanoikuyae</name>
    <dbReference type="NCBI Taxonomy" id="13690"/>
    <lineage>
        <taxon>Bacteria</taxon>
        <taxon>Pseudomonadati</taxon>
        <taxon>Pseudomonadota</taxon>
        <taxon>Alphaproteobacteria</taxon>
        <taxon>Sphingomonadales</taxon>
        <taxon>Sphingomonadaceae</taxon>
        <taxon>Sphingobium</taxon>
    </lineage>
</organism>
<accession>A0A085K6W2</accession>